<dbReference type="GO" id="GO:0008173">
    <property type="term" value="F:RNA methyltransferase activity"/>
    <property type="evidence" value="ECO:0007669"/>
    <property type="project" value="InterPro"/>
</dbReference>
<dbReference type="InterPro" id="IPR051259">
    <property type="entry name" value="rRNA_Methyltransferase"/>
</dbReference>
<reference evidence="5" key="1">
    <citation type="submission" date="2024-01" db="EMBL/GenBank/DDBJ databases">
        <title>Bank of Algae and Cyanobacteria of the Azores (BACA) strain genomes.</title>
        <authorList>
            <person name="Luz R."/>
            <person name="Cordeiro R."/>
            <person name="Fonseca A."/>
            <person name="Goncalves V."/>
        </authorList>
    </citation>
    <scope>NUCLEOTIDE SEQUENCE</scope>
    <source>
        <strain evidence="5">BACA0141</strain>
    </source>
</reference>
<dbReference type="EMBL" id="JAZBJZ010000067">
    <property type="protein sequence ID" value="MEE3718193.1"/>
    <property type="molecule type" value="Genomic_DNA"/>
</dbReference>
<dbReference type="PANTHER" id="PTHR43191">
    <property type="entry name" value="RRNA METHYLTRANSFERASE 3"/>
    <property type="match status" value="1"/>
</dbReference>
<dbReference type="CDD" id="cd18095">
    <property type="entry name" value="SpoU-like_rRNA-MTase"/>
    <property type="match status" value="1"/>
</dbReference>
<dbReference type="Pfam" id="PF22435">
    <property type="entry name" value="MRM3-like_sub_bind"/>
    <property type="match status" value="1"/>
</dbReference>
<proteinExistence type="inferred from homology"/>
<dbReference type="InterPro" id="IPR029028">
    <property type="entry name" value="Alpha/beta_knot_MTases"/>
</dbReference>
<sequence>MIASTRNPLVKQLRQLGASSKERKQQQLFLIEGTHALTEAIATSYPLSIVCHTESWAVLNPQLYAQLQSQAELQTDRQGLRLELVSEEVLAAIATTVNPDGAIAVAPIPVNATSSRIQTLGVVLETIQDPGNLGATIRSAVAVGIDGLLVSQDSVDLTHPKIIRATAGQWFRCPMQSVRDLPTEVQKLQAQGMKAIATLPNASTAYWDYDFTQPSLILLGNEGKGLSRELIDLADEAVTIPLNNHVESLNVAICGSLLLYEAYRQRRSQGIWGRQV</sequence>
<dbReference type="SUPFAM" id="SSF55315">
    <property type="entry name" value="L30e-like"/>
    <property type="match status" value="1"/>
</dbReference>
<dbReference type="PANTHER" id="PTHR43191:SF2">
    <property type="entry name" value="RRNA METHYLTRANSFERASE 3, MITOCHONDRIAL"/>
    <property type="match status" value="1"/>
</dbReference>
<evidence type="ECO:0000313" key="6">
    <source>
        <dbReference type="Proteomes" id="UP001333818"/>
    </source>
</evidence>
<accession>A0AAW9Q4Q6</accession>
<gene>
    <name evidence="5" type="ORF">V2H45_15750</name>
</gene>
<dbReference type="GO" id="GO:0032259">
    <property type="term" value="P:methylation"/>
    <property type="evidence" value="ECO:0007669"/>
    <property type="project" value="UniProtKB-KW"/>
</dbReference>
<name>A0AAW9Q4Q6_9CYAN</name>
<dbReference type="InterPro" id="IPR029064">
    <property type="entry name" value="Ribosomal_eL30-like_sf"/>
</dbReference>
<keyword evidence="3" id="KW-0808">Transferase</keyword>
<keyword evidence="2 5" id="KW-0489">Methyltransferase</keyword>
<evidence type="ECO:0000256" key="2">
    <source>
        <dbReference type="ARBA" id="ARBA00022603"/>
    </source>
</evidence>
<dbReference type="InterPro" id="IPR053888">
    <property type="entry name" value="MRM3-like_sub_bind"/>
</dbReference>
<dbReference type="RefSeq" id="WP_330484625.1">
    <property type="nucleotide sequence ID" value="NZ_JAZBJZ010000067.1"/>
</dbReference>
<evidence type="ECO:0000259" key="4">
    <source>
        <dbReference type="SMART" id="SM00967"/>
    </source>
</evidence>
<comment type="caution">
    <text evidence="5">The sequence shown here is derived from an EMBL/GenBank/DDBJ whole genome shotgun (WGS) entry which is preliminary data.</text>
</comment>
<dbReference type="Gene3D" id="3.40.1280.10">
    <property type="match status" value="1"/>
</dbReference>
<evidence type="ECO:0000313" key="5">
    <source>
        <dbReference type="EMBL" id="MEE3718193.1"/>
    </source>
</evidence>
<evidence type="ECO:0000256" key="1">
    <source>
        <dbReference type="ARBA" id="ARBA00007228"/>
    </source>
</evidence>
<dbReference type="SMART" id="SM00967">
    <property type="entry name" value="SpoU_sub_bind"/>
    <property type="match status" value="1"/>
</dbReference>
<dbReference type="AlphaFoldDB" id="A0AAW9Q4Q6"/>
<dbReference type="InterPro" id="IPR013123">
    <property type="entry name" value="SpoU_subst-bd"/>
</dbReference>
<dbReference type="Proteomes" id="UP001333818">
    <property type="component" value="Unassembled WGS sequence"/>
</dbReference>
<keyword evidence="6" id="KW-1185">Reference proteome</keyword>
<feature type="domain" description="RNA 2-O ribose methyltransferase substrate binding" evidence="4">
    <location>
        <begin position="30"/>
        <end position="112"/>
    </location>
</feature>
<dbReference type="GO" id="GO:0005737">
    <property type="term" value="C:cytoplasm"/>
    <property type="evidence" value="ECO:0007669"/>
    <property type="project" value="UniProtKB-ARBA"/>
</dbReference>
<organism evidence="5 6">
    <name type="scientific">Tumidithrix elongata BACA0141</name>
    <dbReference type="NCBI Taxonomy" id="2716417"/>
    <lineage>
        <taxon>Bacteria</taxon>
        <taxon>Bacillati</taxon>
        <taxon>Cyanobacteriota</taxon>
        <taxon>Cyanophyceae</taxon>
        <taxon>Pseudanabaenales</taxon>
        <taxon>Pseudanabaenaceae</taxon>
        <taxon>Tumidithrix</taxon>
        <taxon>Tumidithrix elongata</taxon>
    </lineage>
</organism>
<protein>
    <submittedName>
        <fullName evidence="5">RNA methyltransferase</fullName>
    </submittedName>
</protein>
<dbReference type="GO" id="GO:0006396">
    <property type="term" value="P:RNA processing"/>
    <property type="evidence" value="ECO:0007669"/>
    <property type="project" value="InterPro"/>
</dbReference>
<comment type="similarity">
    <text evidence="1">Belongs to the class IV-like SAM-binding methyltransferase superfamily. RNA methyltransferase TrmH family.</text>
</comment>
<dbReference type="InterPro" id="IPR029026">
    <property type="entry name" value="tRNA_m1G_MTases_N"/>
</dbReference>
<dbReference type="InterPro" id="IPR001537">
    <property type="entry name" value="SpoU_MeTrfase"/>
</dbReference>
<evidence type="ECO:0000256" key="3">
    <source>
        <dbReference type="ARBA" id="ARBA00022679"/>
    </source>
</evidence>
<dbReference type="SUPFAM" id="SSF75217">
    <property type="entry name" value="alpha/beta knot"/>
    <property type="match status" value="1"/>
</dbReference>
<dbReference type="GO" id="GO:0003723">
    <property type="term" value="F:RNA binding"/>
    <property type="evidence" value="ECO:0007669"/>
    <property type="project" value="InterPro"/>
</dbReference>
<dbReference type="Gene3D" id="3.30.1330.30">
    <property type="match status" value="1"/>
</dbReference>
<dbReference type="Pfam" id="PF00588">
    <property type="entry name" value="SpoU_methylase"/>
    <property type="match status" value="1"/>
</dbReference>